<dbReference type="CDD" id="cd03230">
    <property type="entry name" value="ABC_DR_subfamily_A"/>
    <property type="match status" value="1"/>
</dbReference>
<dbReference type="PANTHER" id="PTHR43335">
    <property type="entry name" value="ABC TRANSPORTER, ATP-BINDING PROTEIN"/>
    <property type="match status" value="1"/>
</dbReference>
<evidence type="ECO:0000256" key="2">
    <source>
        <dbReference type="ARBA" id="ARBA00022448"/>
    </source>
</evidence>
<evidence type="ECO:0000256" key="3">
    <source>
        <dbReference type="ARBA" id="ARBA00022475"/>
    </source>
</evidence>
<keyword evidence="3" id="KW-1003">Cell membrane</keyword>
<feature type="domain" description="ABC transporter" evidence="7">
    <location>
        <begin position="2"/>
        <end position="232"/>
    </location>
</feature>
<feature type="region of interest" description="Disordered" evidence="6">
    <location>
        <begin position="364"/>
        <end position="388"/>
    </location>
</feature>
<sequence>MIEIDQLVFEYPGHRALDGVSLRLERGSVTALVGPNGAGKSTLLRCMAGLETPLSGQIRIDGISVIDAPRQVHRKLGYLSDFFGLYEGLRVRQCLAYAALAVGVARQQLPGRVAQVAQAMDLTALLQRRPGELSRGQRQRLAIGQAIIHSPQVLLLDEPASGLDPQARSSLAALFRQLQAQGMTLLVSSHILSELDEYSTHILSIRQGRIVSHEDLRASLHWPQPAGPGEAGAGGDVAPPAPEAADAPQRQHLYPHLLELACAPGQEQTLQARLEAVWAQLPHSQGLPSPARHAPASPPLALSPLPAGQAHLPPNGAEPAASLQWQLWLPAAAAARAQLVQQLVAAGLPVAGLWPLRQRLQERYARSLQTEPPSPWPTDQPPHAGERP</sequence>
<dbReference type="PROSITE" id="PS50893">
    <property type="entry name" value="ABC_TRANSPORTER_2"/>
    <property type="match status" value="1"/>
</dbReference>
<protein>
    <submittedName>
        <fullName evidence="8">ABC transporter</fullName>
    </submittedName>
</protein>
<comment type="similarity">
    <text evidence="1">Belongs to the ABC transporter superfamily.</text>
</comment>
<evidence type="ECO:0000313" key="8">
    <source>
        <dbReference type="EMBL" id="PAT33866.1"/>
    </source>
</evidence>
<dbReference type="InterPro" id="IPR027417">
    <property type="entry name" value="P-loop_NTPase"/>
</dbReference>
<dbReference type="GO" id="GO:0016887">
    <property type="term" value="F:ATP hydrolysis activity"/>
    <property type="evidence" value="ECO:0007669"/>
    <property type="project" value="InterPro"/>
</dbReference>
<dbReference type="AlphaFoldDB" id="A0A2A2A7R3"/>
<dbReference type="SMART" id="SM00382">
    <property type="entry name" value="AAA"/>
    <property type="match status" value="1"/>
</dbReference>
<dbReference type="Proteomes" id="UP000217999">
    <property type="component" value="Unassembled WGS sequence"/>
</dbReference>
<feature type="region of interest" description="Disordered" evidence="6">
    <location>
        <begin position="285"/>
        <end position="318"/>
    </location>
</feature>
<evidence type="ECO:0000256" key="1">
    <source>
        <dbReference type="ARBA" id="ARBA00005417"/>
    </source>
</evidence>
<dbReference type="GO" id="GO:0005524">
    <property type="term" value="F:ATP binding"/>
    <property type="evidence" value="ECO:0007669"/>
    <property type="project" value="UniProtKB-KW"/>
</dbReference>
<dbReference type="InterPro" id="IPR003593">
    <property type="entry name" value="AAA+_ATPase"/>
</dbReference>
<evidence type="ECO:0000256" key="5">
    <source>
        <dbReference type="ARBA" id="ARBA00022840"/>
    </source>
</evidence>
<keyword evidence="3" id="KW-0472">Membrane</keyword>
<keyword evidence="2" id="KW-0813">Transport</keyword>
<accession>A0A2A2A7R3</accession>
<evidence type="ECO:0000313" key="9">
    <source>
        <dbReference type="Proteomes" id="UP000217999"/>
    </source>
</evidence>
<organism evidence="8 9">
    <name type="scientific">Vandammella animalimorsus</name>
    <dbReference type="NCBI Taxonomy" id="2029117"/>
    <lineage>
        <taxon>Bacteria</taxon>
        <taxon>Pseudomonadati</taxon>
        <taxon>Pseudomonadota</taxon>
        <taxon>Betaproteobacteria</taxon>
        <taxon>Burkholderiales</taxon>
        <taxon>Comamonadaceae</taxon>
        <taxon>Vandammella</taxon>
    </lineage>
</organism>
<keyword evidence="5" id="KW-0067">ATP-binding</keyword>
<feature type="compositionally biased region" description="Low complexity" evidence="6">
    <location>
        <begin position="287"/>
        <end position="307"/>
    </location>
</feature>
<dbReference type="InterPro" id="IPR003439">
    <property type="entry name" value="ABC_transporter-like_ATP-bd"/>
</dbReference>
<evidence type="ECO:0000259" key="7">
    <source>
        <dbReference type="PROSITE" id="PS50893"/>
    </source>
</evidence>
<gene>
    <name evidence="8" type="ORF">CK620_11470</name>
</gene>
<dbReference type="SUPFAM" id="SSF52540">
    <property type="entry name" value="P-loop containing nucleoside triphosphate hydrolases"/>
    <property type="match status" value="1"/>
</dbReference>
<proteinExistence type="inferred from homology"/>
<feature type="region of interest" description="Disordered" evidence="6">
    <location>
        <begin position="220"/>
        <end position="247"/>
    </location>
</feature>
<dbReference type="Gene3D" id="3.40.50.300">
    <property type="entry name" value="P-loop containing nucleotide triphosphate hydrolases"/>
    <property type="match status" value="1"/>
</dbReference>
<name>A0A2A2A7R3_9BURK</name>
<evidence type="ECO:0000256" key="4">
    <source>
        <dbReference type="ARBA" id="ARBA00022741"/>
    </source>
</evidence>
<reference evidence="8 9" key="1">
    <citation type="submission" date="2017-08" db="EMBL/GenBank/DDBJ databases">
        <title>WGS of Clinical strains of the CDC Group NO-1 linked to zoonotic infections in humans.</title>
        <authorList>
            <person name="Bernier A.-M."/>
            <person name="Bernard K."/>
        </authorList>
    </citation>
    <scope>NUCLEOTIDE SEQUENCE [LARGE SCALE GENOMIC DNA]</scope>
    <source>
        <strain evidence="8 9">NML03-0146</strain>
    </source>
</reference>
<dbReference type="Pfam" id="PF00005">
    <property type="entry name" value="ABC_tran"/>
    <property type="match status" value="1"/>
</dbReference>
<dbReference type="EMBL" id="NSJF01000006">
    <property type="protein sequence ID" value="PAT33866.1"/>
    <property type="molecule type" value="Genomic_DNA"/>
</dbReference>
<keyword evidence="4" id="KW-0547">Nucleotide-binding</keyword>
<evidence type="ECO:0000256" key="6">
    <source>
        <dbReference type="SAM" id="MobiDB-lite"/>
    </source>
</evidence>
<comment type="caution">
    <text evidence="8">The sequence shown here is derived from an EMBL/GenBank/DDBJ whole genome shotgun (WGS) entry which is preliminary data.</text>
</comment>